<organism evidence="2 3">
    <name type="scientific">Blyttiomyces helicus</name>
    <dbReference type="NCBI Taxonomy" id="388810"/>
    <lineage>
        <taxon>Eukaryota</taxon>
        <taxon>Fungi</taxon>
        <taxon>Fungi incertae sedis</taxon>
        <taxon>Chytridiomycota</taxon>
        <taxon>Chytridiomycota incertae sedis</taxon>
        <taxon>Chytridiomycetes</taxon>
        <taxon>Chytridiomycetes incertae sedis</taxon>
        <taxon>Blyttiomyces</taxon>
    </lineage>
</organism>
<accession>A0A4P9W404</accession>
<evidence type="ECO:0000256" key="1">
    <source>
        <dbReference type="SAM" id="MobiDB-lite"/>
    </source>
</evidence>
<evidence type="ECO:0000313" key="2">
    <source>
        <dbReference type="EMBL" id="RKO85548.1"/>
    </source>
</evidence>
<reference evidence="3" key="1">
    <citation type="journal article" date="2018" name="Nat. Microbiol.">
        <title>Leveraging single-cell genomics to expand the fungal tree of life.</title>
        <authorList>
            <person name="Ahrendt S.R."/>
            <person name="Quandt C.A."/>
            <person name="Ciobanu D."/>
            <person name="Clum A."/>
            <person name="Salamov A."/>
            <person name="Andreopoulos B."/>
            <person name="Cheng J.F."/>
            <person name="Woyke T."/>
            <person name="Pelin A."/>
            <person name="Henrissat B."/>
            <person name="Reynolds N.K."/>
            <person name="Benny G.L."/>
            <person name="Smith M.E."/>
            <person name="James T.Y."/>
            <person name="Grigoriev I.V."/>
        </authorList>
    </citation>
    <scope>NUCLEOTIDE SEQUENCE [LARGE SCALE GENOMIC DNA]</scope>
</reference>
<evidence type="ECO:0000313" key="3">
    <source>
        <dbReference type="Proteomes" id="UP000269721"/>
    </source>
</evidence>
<keyword evidence="3" id="KW-1185">Reference proteome</keyword>
<proteinExistence type="predicted"/>
<dbReference type="AlphaFoldDB" id="A0A4P9W404"/>
<dbReference type="EMBL" id="KZ998974">
    <property type="protein sequence ID" value="RKO85548.1"/>
    <property type="molecule type" value="Genomic_DNA"/>
</dbReference>
<feature type="region of interest" description="Disordered" evidence="1">
    <location>
        <begin position="144"/>
        <end position="178"/>
    </location>
</feature>
<protein>
    <submittedName>
        <fullName evidence="2">Uncharacterized protein</fullName>
    </submittedName>
</protein>
<sequence length="200" mass="21509">MFGNTGRPIDSALNVTLNSTFETTRPLLGAPDRARRKSAFESAGLFIPETLRANVSNVMRAQARMDHNMQPGAAAPGPVMLMSVEAGSALESAKLAIIAQKNEAALAAAAAEVRRKFEMKRALAEVQDVQVLDLKPTPIIAARTTVPEGWSPPRGASSNSSALPPPGPPTREDKQTRSYESAIILEHISRLNARYHIFPS</sequence>
<gene>
    <name evidence="2" type="ORF">BDK51DRAFT_47899</name>
</gene>
<name>A0A4P9W404_9FUNG</name>
<dbReference type="Proteomes" id="UP000269721">
    <property type="component" value="Unassembled WGS sequence"/>
</dbReference>